<accession>B9XQR0</accession>
<sequence length="62" mass="7015">MFLLISIVTLNMLEEIILARQVIKSKRLCLTDVTLLKGSACIFFFTPSEITITSEAVLRLQK</sequence>
<dbReference type="STRING" id="320771.Cflav_PD0824"/>
<dbReference type="AlphaFoldDB" id="B9XQR0"/>
<protein>
    <submittedName>
        <fullName evidence="1">Uncharacterized protein</fullName>
    </submittedName>
</protein>
<name>B9XQR0_PEDPL</name>
<gene>
    <name evidence="1" type="ORF">Cflav_PD0824</name>
</gene>
<organism evidence="1 2">
    <name type="scientific">Pedosphaera parvula (strain Ellin514)</name>
    <dbReference type="NCBI Taxonomy" id="320771"/>
    <lineage>
        <taxon>Bacteria</taxon>
        <taxon>Pseudomonadati</taxon>
        <taxon>Verrucomicrobiota</taxon>
        <taxon>Pedosphaerae</taxon>
        <taxon>Pedosphaerales</taxon>
        <taxon>Pedosphaeraceae</taxon>
        <taxon>Pedosphaera</taxon>
    </lineage>
</organism>
<evidence type="ECO:0000313" key="2">
    <source>
        <dbReference type="Proteomes" id="UP000003688"/>
    </source>
</evidence>
<dbReference type="EMBL" id="ABOX02000056">
    <property type="protein sequence ID" value="EEF57842.1"/>
    <property type="molecule type" value="Genomic_DNA"/>
</dbReference>
<proteinExistence type="predicted"/>
<evidence type="ECO:0000313" key="1">
    <source>
        <dbReference type="EMBL" id="EEF57842.1"/>
    </source>
</evidence>
<reference evidence="1 2" key="1">
    <citation type="journal article" date="2011" name="J. Bacteriol.">
        <title>Genome sequence of 'Pedosphaera parvula' Ellin514, an aerobic Verrucomicrobial isolate from pasture soil.</title>
        <authorList>
            <person name="Kant R."/>
            <person name="van Passel M.W."/>
            <person name="Sangwan P."/>
            <person name="Palva A."/>
            <person name="Lucas S."/>
            <person name="Copeland A."/>
            <person name="Lapidus A."/>
            <person name="Glavina Del Rio T."/>
            <person name="Dalin E."/>
            <person name="Tice H."/>
            <person name="Bruce D."/>
            <person name="Goodwin L."/>
            <person name="Pitluck S."/>
            <person name="Chertkov O."/>
            <person name="Larimer F.W."/>
            <person name="Land M.L."/>
            <person name="Hauser L."/>
            <person name="Brettin T.S."/>
            <person name="Detter J.C."/>
            <person name="Han S."/>
            <person name="de Vos W.M."/>
            <person name="Janssen P.H."/>
            <person name="Smidt H."/>
        </authorList>
    </citation>
    <scope>NUCLEOTIDE SEQUENCE [LARGE SCALE GENOMIC DNA]</scope>
    <source>
        <strain evidence="1 2">Ellin514</strain>
    </source>
</reference>
<keyword evidence="2" id="KW-1185">Reference proteome</keyword>
<comment type="caution">
    <text evidence="1">The sequence shown here is derived from an EMBL/GenBank/DDBJ whole genome shotgun (WGS) entry which is preliminary data.</text>
</comment>
<dbReference type="Proteomes" id="UP000003688">
    <property type="component" value="Unassembled WGS sequence"/>
</dbReference>